<keyword evidence="1" id="KW-0812">Transmembrane</keyword>
<name>A0ABN0B9D9_9HELI</name>
<evidence type="ECO:0000313" key="3">
    <source>
        <dbReference type="Proteomes" id="UP000005755"/>
    </source>
</evidence>
<accession>A0ABN0B9D9</accession>
<dbReference type="Proteomes" id="UP000005755">
    <property type="component" value="Unassembled WGS sequence"/>
</dbReference>
<protein>
    <submittedName>
        <fullName evidence="2">Uncharacterized protein</fullName>
    </submittedName>
</protein>
<evidence type="ECO:0000313" key="2">
    <source>
        <dbReference type="EMBL" id="EFR46063.1"/>
    </source>
</evidence>
<dbReference type="EMBL" id="DS990391">
    <property type="protein sequence ID" value="EFR46063.1"/>
    <property type="molecule type" value="Genomic_DNA"/>
</dbReference>
<keyword evidence="1" id="KW-1133">Transmembrane helix</keyword>
<keyword evidence="3" id="KW-1185">Reference proteome</keyword>
<proteinExistence type="predicted"/>
<feature type="transmembrane region" description="Helical" evidence="1">
    <location>
        <begin position="12"/>
        <end position="31"/>
    </location>
</feature>
<reference evidence="3" key="1">
    <citation type="journal article" date="2014" name="Genome Announc.">
        <title>Draft genome sequences of six enterohepatic helicobacter species isolated from humans and one from rhesus macaques.</title>
        <authorList>
            <person name="Shen Z."/>
            <person name="Sheh A."/>
            <person name="Young S.K."/>
            <person name="Abouelliel A."/>
            <person name="Ward D.V."/>
            <person name="Earl A.M."/>
            <person name="Fox J.G."/>
        </authorList>
    </citation>
    <scope>NUCLEOTIDE SEQUENCE [LARGE SCALE GENOMIC DNA]</scope>
    <source>
        <strain evidence="3">CCUG 18818</strain>
    </source>
</reference>
<sequence length="183" mass="21469">MEIKSLKNISYRIYGFFFALLCFSLSSMVLFTQDNDLHKAIGKEVPNIEMTNFTLYMLTPQYCQAISEGTLAMRFENREELYELFIHQVNNKLNEYLYAPYVLSKNRIYTFSQGADYLRLDGLSFWSKWGVYDYNKRIFQGKEDFILRHNTTQATGQNIFYDSVLGEVKADTFKADILLGEKL</sequence>
<organism evidence="2 3">
    <name type="scientific">Helicobacter cinaedi CCUG 18818 = ATCC BAA-847</name>
    <dbReference type="NCBI Taxonomy" id="537971"/>
    <lineage>
        <taxon>Bacteria</taxon>
        <taxon>Pseudomonadati</taxon>
        <taxon>Campylobacterota</taxon>
        <taxon>Epsilonproteobacteria</taxon>
        <taxon>Campylobacterales</taxon>
        <taxon>Helicobacteraceae</taxon>
        <taxon>Helicobacter</taxon>
    </lineage>
</organism>
<gene>
    <name evidence="2" type="ORF">HCCG_00609</name>
</gene>
<evidence type="ECO:0000256" key="1">
    <source>
        <dbReference type="SAM" id="Phobius"/>
    </source>
</evidence>
<keyword evidence="1" id="KW-0472">Membrane</keyword>